<evidence type="ECO:0000313" key="5">
    <source>
        <dbReference type="Proteomes" id="UP000182379"/>
    </source>
</evidence>
<dbReference type="PANTHER" id="PTHR46044:SF1">
    <property type="entry name" value="CN HYDROLASE DOMAIN-CONTAINING PROTEIN"/>
    <property type="match status" value="1"/>
</dbReference>
<dbReference type="OMA" id="HIAVWPG"/>
<dbReference type="PANTHER" id="PTHR46044">
    <property type="entry name" value="NITRILASE"/>
    <property type="match status" value="1"/>
</dbReference>
<dbReference type="InterPro" id="IPR003010">
    <property type="entry name" value="C-N_Hydrolase"/>
</dbReference>
<comment type="similarity">
    <text evidence="1">Belongs to the carbon-nitrogen hydrolase superfamily. Nitrilase family.</text>
</comment>
<dbReference type="InterPro" id="IPR000132">
    <property type="entry name" value="Nitrilase/CN_hydratase_CS"/>
</dbReference>
<protein>
    <submittedName>
        <fullName evidence="4">Nitrilase</fullName>
    </submittedName>
</protein>
<comment type="caution">
    <text evidence="4">The sequence shown here is derived from an EMBL/GenBank/DDBJ whole genome shotgun (WGS) entry which is preliminary data.</text>
</comment>
<dbReference type="AlphaFoldDB" id="A0A1H2U3S3"/>
<dbReference type="GO" id="GO:0000257">
    <property type="term" value="F:nitrilase activity"/>
    <property type="evidence" value="ECO:0007669"/>
    <property type="project" value="UniProtKB-ARBA"/>
</dbReference>
<feature type="active site" description="Proton acceptor" evidence="2">
    <location>
        <position position="48"/>
    </location>
</feature>
<dbReference type="RefSeq" id="WP_012938320.1">
    <property type="nucleotide sequence ID" value="NZ_FNOP01000002.1"/>
</dbReference>
<dbReference type="Gene3D" id="3.60.110.10">
    <property type="entry name" value="Carbon-nitrogen hydrolase"/>
    <property type="match status" value="1"/>
</dbReference>
<dbReference type="PROSITE" id="PS00920">
    <property type="entry name" value="NITRIL_CHT_1"/>
    <property type="match status" value="1"/>
</dbReference>
<dbReference type="EMBL" id="FNOP01000002">
    <property type="protein sequence ID" value="SDW50806.1"/>
    <property type="molecule type" value="Genomic_DNA"/>
</dbReference>
<dbReference type="Pfam" id="PF00795">
    <property type="entry name" value="CN_hydrolase"/>
    <property type="match status" value="1"/>
</dbReference>
<feature type="domain" description="CN hydrolase" evidence="3">
    <location>
        <begin position="8"/>
        <end position="278"/>
    </location>
</feature>
<name>A0A1H2U3S3_ACIFE</name>
<dbReference type="SMR" id="A0A1H2U3S3"/>
<dbReference type="PROSITE" id="PS50263">
    <property type="entry name" value="CN_HYDROLASE"/>
    <property type="match status" value="1"/>
</dbReference>
<gene>
    <name evidence="4" type="ORF">SAMN05216495_10295</name>
</gene>
<reference evidence="4 5" key="1">
    <citation type="submission" date="2016-10" db="EMBL/GenBank/DDBJ databases">
        <authorList>
            <person name="Varghese N."/>
            <person name="Submissions S."/>
        </authorList>
    </citation>
    <scope>NUCLEOTIDE SEQUENCE [LARGE SCALE GENOMIC DNA]</scope>
    <source>
        <strain evidence="4 5">WCC6</strain>
    </source>
</reference>
<proteinExistence type="inferred from homology"/>
<dbReference type="InterPro" id="IPR044149">
    <property type="entry name" value="Nitrilases_CHs"/>
</dbReference>
<evidence type="ECO:0000259" key="3">
    <source>
        <dbReference type="PROSITE" id="PS50263"/>
    </source>
</evidence>
<dbReference type="CDD" id="cd07564">
    <property type="entry name" value="nitrilases_CHs"/>
    <property type="match status" value="1"/>
</dbReference>
<sequence>MQDLKKDLRLALVQLEPVLFDKAACLGNTLKKLAEAAENGAEFIVFPELSIPGYPFGMTFGFKIGSRSEAGRKDWKRYYDASVVVPGPETDAIAKAAQKYQVYTSIGISERDAVTGTLYNTNLIFSPEGRLVSHHRKLKPTGAERLVWGDAHEKYFPMADTPWGSAGCMICWESYMPLARAALYEHGVTLYISANTNDVPEWQHTIQHIALEGRCFVINSDLFFTKHSYPSDLEAKEELAQLPEIVCRGGSCVIDPFGHYLTEPVWDKETIIYADLDMDQVAASRMEFDPCGHYARPDVLKFEASKA</sequence>
<dbReference type="InterPro" id="IPR036526">
    <property type="entry name" value="C-N_Hydrolase_sf"/>
</dbReference>
<organism evidence="4 5">
    <name type="scientific">Acidaminococcus fermentans</name>
    <dbReference type="NCBI Taxonomy" id="905"/>
    <lineage>
        <taxon>Bacteria</taxon>
        <taxon>Bacillati</taxon>
        <taxon>Bacillota</taxon>
        <taxon>Negativicutes</taxon>
        <taxon>Acidaminococcales</taxon>
        <taxon>Acidaminococcaceae</taxon>
        <taxon>Acidaminococcus</taxon>
    </lineage>
</organism>
<dbReference type="Proteomes" id="UP000182379">
    <property type="component" value="Unassembled WGS sequence"/>
</dbReference>
<dbReference type="SUPFAM" id="SSF56317">
    <property type="entry name" value="Carbon-nitrogen hydrolase"/>
    <property type="match status" value="1"/>
</dbReference>
<evidence type="ECO:0000256" key="1">
    <source>
        <dbReference type="ARBA" id="ARBA00008129"/>
    </source>
</evidence>
<evidence type="ECO:0000313" key="4">
    <source>
        <dbReference type="EMBL" id="SDW50806.1"/>
    </source>
</evidence>
<evidence type="ECO:0000256" key="2">
    <source>
        <dbReference type="PROSITE-ProRule" id="PRU10139"/>
    </source>
</evidence>
<accession>A0A1H2U3S3</accession>
<dbReference type="GeneID" id="78334695"/>